<dbReference type="EMBL" id="SJSK01000002">
    <property type="protein sequence ID" value="TCC92090.1"/>
    <property type="molecule type" value="Genomic_DNA"/>
</dbReference>
<dbReference type="Gene3D" id="3.30.420.150">
    <property type="entry name" value="Exopolyphosphatase. Domain 2"/>
    <property type="match status" value="1"/>
</dbReference>
<dbReference type="RefSeq" id="WP_131553031.1">
    <property type="nucleotide sequence ID" value="NZ_SJSK01000002.1"/>
</dbReference>
<keyword evidence="3" id="KW-1185">Reference proteome</keyword>
<accession>A0A4R0MXV7</accession>
<dbReference type="Gene3D" id="3.30.420.40">
    <property type="match status" value="1"/>
</dbReference>
<name>A0A4R0MXV7_9SPHI</name>
<dbReference type="PANTHER" id="PTHR30005:SF0">
    <property type="entry name" value="RETROGRADE REGULATION PROTEIN 2"/>
    <property type="match status" value="1"/>
</dbReference>
<dbReference type="SUPFAM" id="SSF53067">
    <property type="entry name" value="Actin-like ATPase domain"/>
    <property type="match status" value="2"/>
</dbReference>
<reference evidence="2 3" key="1">
    <citation type="submission" date="2019-02" db="EMBL/GenBank/DDBJ databases">
        <title>Pedobacter sp. RP-1-13 sp. nov., isolated from Arctic soil.</title>
        <authorList>
            <person name="Dahal R.H."/>
        </authorList>
    </citation>
    <scope>NUCLEOTIDE SEQUENCE [LARGE SCALE GENOMIC DNA]</scope>
    <source>
        <strain evidence="2 3">RP-1-13</strain>
    </source>
</reference>
<evidence type="ECO:0000259" key="1">
    <source>
        <dbReference type="Pfam" id="PF02541"/>
    </source>
</evidence>
<organism evidence="2 3">
    <name type="scientific">Pedobacter frigiditerrae</name>
    <dbReference type="NCBI Taxonomy" id="2530452"/>
    <lineage>
        <taxon>Bacteria</taxon>
        <taxon>Pseudomonadati</taxon>
        <taxon>Bacteroidota</taxon>
        <taxon>Sphingobacteriia</taxon>
        <taxon>Sphingobacteriales</taxon>
        <taxon>Sphingobacteriaceae</taxon>
        <taxon>Pedobacter</taxon>
    </lineage>
</organism>
<gene>
    <name evidence="2" type="ORF">EZ428_10180</name>
</gene>
<evidence type="ECO:0000313" key="2">
    <source>
        <dbReference type="EMBL" id="TCC92090.1"/>
    </source>
</evidence>
<dbReference type="GO" id="GO:0016462">
    <property type="term" value="F:pyrophosphatase activity"/>
    <property type="evidence" value="ECO:0007669"/>
    <property type="project" value="TreeGrafter"/>
</dbReference>
<proteinExistence type="predicted"/>
<dbReference type="InterPro" id="IPR043129">
    <property type="entry name" value="ATPase_NBD"/>
</dbReference>
<sequence>MRLAVIDLGTNTFHLIIAEQNAGELQIIYKTNQPVKLGEDITKNNLIIPTAFERGITCLQDFKAEIDKYEIDVVKATATSGVRSAKNGMDFVEAAKERAGIEIDIIDGDEEAQYIYEGVKWSGAITGKSLIMDIGGGSTEFILCDEESLVWKKSYNIGAARLMQAFFNSDPINETDTSSIINHLAEELKALKIICNEYAPETLIGSAGAFETFAGMINDDIDIKTIATADIPLLDYKNLAAQLIQSTHQERANMEGLIPLRVDMIVMASILTNYILDEFGIKTIKLSTYDLKMGVLQSLKS</sequence>
<dbReference type="InterPro" id="IPR050273">
    <property type="entry name" value="GppA/Ppx_hydrolase"/>
</dbReference>
<dbReference type="PANTHER" id="PTHR30005">
    <property type="entry name" value="EXOPOLYPHOSPHATASE"/>
    <property type="match status" value="1"/>
</dbReference>
<dbReference type="CDD" id="cd24055">
    <property type="entry name" value="ASKHA_NBD_ChPPX-like"/>
    <property type="match status" value="1"/>
</dbReference>
<evidence type="ECO:0000313" key="3">
    <source>
        <dbReference type="Proteomes" id="UP000292884"/>
    </source>
</evidence>
<comment type="caution">
    <text evidence="2">The sequence shown here is derived from an EMBL/GenBank/DDBJ whole genome shotgun (WGS) entry which is preliminary data.</text>
</comment>
<protein>
    <submittedName>
        <fullName evidence="2">Exopolyphosphatase</fullName>
    </submittedName>
</protein>
<dbReference type="InterPro" id="IPR003695">
    <property type="entry name" value="Ppx_GppA_N"/>
</dbReference>
<dbReference type="OrthoDB" id="9814545at2"/>
<dbReference type="Proteomes" id="UP000292884">
    <property type="component" value="Unassembled WGS sequence"/>
</dbReference>
<dbReference type="AlphaFoldDB" id="A0A4R0MXV7"/>
<dbReference type="Pfam" id="PF02541">
    <property type="entry name" value="Ppx-GppA"/>
    <property type="match status" value="1"/>
</dbReference>
<feature type="domain" description="Ppx/GppA phosphatase N-terminal" evidence="1">
    <location>
        <begin position="16"/>
        <end position="298"/>
    </location>
</feature>